<dbReference type="PROSITE" id="PS50110">
    <property type="entry name" value="RESPONSE_REGULATORY"/>
    <property type="match status" value="1"/>
</dbReference>
<organism evidence="3 4">
    <name type="scientific">Emticicia agri</name>
    <dbReference type="NCBI Taxonomy" id="2492393"/>
    <lineage>
        <taxon>Bacteria</taxon>
        <taxon>Pseudomonadati</taxon>
        <taxon>Bacteroidota</taxon>
        <taxon>Cytophagia</taxon>
        <taxon>Cytophagales</taxon>
        <taxon>Leadbetterellaceae</taxon>
        <taxon>Emticicia</taxon>
    </lineage>
</organism>
<name>A0A4Q5LSM7_9BACT</name>
<keyword evidence="4" id="KW-1185">Reference proteome</keyword>
<dbReference type="CDD" id="cd17557">
    <property type="entry name" value="REC_Rcp-like"/>
    <property type="match status" value="1"/>
</dbReference>
<evidence type="ECO:0000256" key="1">
    <source>
        <dbReference type="PROSITE-ProRule" id="PRU00169"/>
    </source>
</evidence>
<dbReference type="Gene3D" id="3.40.50.2300">
    <property type="match status" value="1"/>
</dbReference>
<protein>
    <submittedName>
        <fullName evidence="3">Response regulator</fullName>
    </submittedName>
</protein>
<dbReference type="RefSeq" id="WP_130024215.1">
    <property type="nucleotide sequence ID" value="NZ_SEWF01000084.1"/>
</dbReference>
<dbReference type="InterPro" id="IPR011006">
    <property type="entry name" value="CheY-like_superfamily"/>
</dbReference>
<feature type="modified residue" description="4-aspartylphosphate" evidence="1">
    <location>
        <position position="68"/>
    </location>
</feature>
<dbReference type="GO" id="GO:0000160">
    <property type="term" value="P:phosphorelay signal transduction system"/>
    <property type="evidence" value="ECO:0007669"/>
    <property type="project" value="InterPro"/>
</dbReference>
<dbReference type="AlphaFoldDB" id="A0A4Q5LSM7"/>
<reference evidence="3 4" key="1">
    <citation type="submission" date="2019-02" db="EMBL/GenBank/DDBJ databases">
        <title>Bacterial novel species Emticicia sp. 17J42-9 isolated from soil.</title>
        <authorList>
            <person name="Jung H.-Y."/>
        </authorList>
    </citation>
    <scope>NUCLEOTIDE SEQUENCE [LARGE SCALE GENOMIC DNA]</scope>
    <source>
        <strain evidence="3 4">17J42-9</strain>
    </source>
</reference>
<dbReference type="EMBL" id="SEWF01000084">
    <property type="protein sequence ID" value="RYU92598.1"/>
    <property type="molecule type" value="Genomic_DNA"/>
</dbReference>
<comment type="caution">
    <text evidence="3">The sequence shown here is derived from an EMBL/GenBank/DDBJ whole genome shotgun (WGS) entry which is preliminary data.</text>
</comment>
<sequence>MNHEALINKHDPIEILLAEDDADDSLFFSEALAQIPVLTNLTVVNDGVEAINYINNPSSTKPHIIFLDLNMPKMKGLDCLEQIRKNKLYNETPCVIITTSASPNDISKSYSNGANLYFAKPVSMIDLVRMIDKALRVNWKHFFPPFEDTFFVTERRI</sequence>
<dbReference type="InterPro" id="IPR052893">
    <property type="entry name" value="TCS_response_regulator"/>
</dbReference>
<keyword evidence="1" id="KW-0597">Phosphoprotein</keyword>
<dbReference type="Pfam" id="PF00072">
    <property type="entry name" value="Response_reg"/>
    <property type="match status" value="1"/>
</dbReference>
<dbReference type="SMART" id="SM00448">
    <property type="entry name" value="REC"/>
    <property type="match status" value="1"/>
</dbReference>
<evidence type="ECO:0000313" key="3">
    <source>
        <dbReference type="EMBL" id="RYU92598.1"/>
    </source>
</evidence>
<feature type="domain" description="Response regulatory" evidence="2">
    <location>
        <begin position="14"/>
        <end position="135"/>
    </location>
</feature>
<dbReference type="PANTHER" id="PTHR44520">
    <property type="entry name" value="RESPONSE REGULATOR RCP1-RELATED"/>
    <property type="match status" value="1"/>
</dbReference>
<dbReference type="Proteomes" id="UP000293162">
    <property type="component" value="Unassembled WGS sequence"/>
</dbReference>
<dbReference type="InterPro" id="IPR001789">
    <property type="entry name" value="Sig_transdc_resp-reg_receiver"/>
</dbReference>
<dbReference type="PANTHER" id="PTHR44520:SF2">
    <property type="entry name" value="RESPONSE REGULATOR RCP1"/>
    <property type="match status" value="1"/>
</dbReference>
<evidence type="ECO:0000313" key="4">
    <source>
        <dbReference type="Proteomes" id="UP000293162"/>
    </source>
</evidence>
<accession>A0A4Q5LSM7</accession>
<gene>
    <name evidence="3" type="ORF">EWM59_26350</name>
</gene>
<dbReference type="OrthoDB" id="7631574at2"/>
<evidence type="ECO:0000259" key="2">
    <source>
        <dbReference type="PROSITE" id="PS50110"/>
    </source>
</evidence>
<proteinExistence type="predicted"/>
<dbReference type="SUPFAM" id="SSF52172">
    <property type="entry name" value="CheY-like"/>
    <property type="match status" value="1"/>
</dbReference>